<protein>
    <submittedName>
        <fullName evidence="2">Uncharacterized protein</fullName>
    </submittedName>
</protein>
<gene>
    <name evidence="2" type="ORF">GOP47_0019066</name>
</gene>
<evidence type="ECO:0000313" key="2">
    <source>
        <dbReference type="EMBL" id="KAI5066442.1"/>
    </source>
</evidence>
<proteinExistence type="predicted"/>
<reference evidence="2" key="1">
    <citation type="submission" date="2021-01" db="EMBL/GenBank/DDBJ databases">
        <title>Adiantum capillus-veneris genome.</title>
        <authorList>
            <person name="Fang Y."/>
            <person name="Liao Q."/>
        </authorList>
    </citation>
    <scope>NUCLEOTIDE SEQUENCE</scope>
    <source>
        <strain evidence="2">H3</strain>
        <tissue evidence="2">Leaf</tissue>
    </source>
</reference>
<dbReference type="AlphaFoldDB" id="A0A9D4ZA67"/>
<feature type="compositionally biased region" description="Basic and acidic residues" evidence="1">
    <location>
        <begin position="70"/>
        <end position="83"/>
    </location>
</feature>
<evidence type="ECO:0000313" key="3">
    <source>
        <dbReference type="Proteomes" id="UP000886520"/>
    </source>
</evidence>
<comment type="caution">
    <text evidence="2">The sequence shown here is derived from an EMBL/GenBank/DDBJ whole genome shotgun (WGS) entry which is preliminary data.</text>
</comment>
<evidence type="ECO:0000256" key="1">
    <source>
        <dbReference type="SAM" id="MobiDB-lite"/>
    </source>
</evidence>
<dbReference type="Proteomes" id="UP000886520">
    <property type="component" value="Chromosome 18"/>
</dbReference>
<organism evidence="2 3">
    <name type="scientific">Adiantum capillus-veneris</name>
    <name type="common">Maidenhair fern</name>
    <dbReference type="NCBI Taxonomy" id="13818"/>
    <lineage>
        <taxon>Eukaryota</taxon>
        <taxon>Viridiplantae</taxon>
        <taxon>Streptophyta</taxon>
        <taxon>Embryophyta</taxon>
        <taxon>Tracheophyta</taxon>
        <taxon>Polypodiopsida</taxon>
        <taxon>Polypodiidae</taxon>
        <taxon>Polypodiales</taxon>
        <taxon>Pteridineae</taxon>
        <taxon>Pteridaceae</taxon>
        <taxon>Vittarioideae</taxon>
        <taxon>Adiantum</taxon>
    </lineage>
</organism>
<keyword evidence="3" id="KW-1185">Reference proteome</keyword>
<feature type="region of interest" description="Disordered" evidence="1">
    <location>
        <begin position="51"/>
        <end position="92"/>
    </location>
</feature>
<dbReference type="EMBL" id="JABFUD020000018">
    <property type="protein sequence ID" value="KAI5066442.1"/>
    <property type="molecule type" value="Genomic_DNA"/>
</dbReference>
<accession>A0A9D4ZA67</accession>
<dbReference type="OrthoDB" id="10397068at2759"/>
<sequence length="92" mass="9514">MVGAEGPAPDTVVGASLNSEVLVYRLSIDGTVPPPDTSVDASLNSEVPTHRVSVDGSVPSPQQVDQESPLDDHPNTTSRDHGTDLLSPNASL</sequence>
<name>A0A9D4ZA67_ADICA</name>